<evidence type="ECO:0000313" key="3">
    <source>
        <dbReference type="Proteomes" id="UP000287166"/>
    </source>
</evidence>
<proteinExistence type="predicted"/>
<dbReference type="OrthoDB" id="2804135at2759"/>
<keyword evidence="3" id="KW-1185">Reference proteome</keyword>
<dbReference type="AlphaFoldDB" id="A0A401GZM2"/>
<comment type="caution">
    <text evidence="2">The sequence shown here is derived from an EMBL/GenBank/DDBJ whole genome shotgun (WGS) entry which is preliminary data.</text>
</comment>
<gene>
    <name evidence="2" type="ORF">SCP_1102790</name>
</gene>
<dbReference type="InParanoid" id="A0A401GZM2"/>
<feature type="region of interest" description="Disordered" evidence="1">
    <location>
        <begin position="167"/>
        <end position="202"/>
    </location>
</feature>
<sequence>MSGYATRSRNDQLNYRVLAGIQAEGQKPRRTSAQVVEERQQVDARRREAEAKRQAVAQRIAELEEEMARQDVDDHEGAGCTLASFTGFRAGPSAVADVDAAGLREGNRIGANGSKAKKLSRADVEAAHKRKEVTTVVKKVGQKKENRASVIGSTALAATRKRKAESQEVVGATEHHAKRSKATHAGVRSMWTPHSSKNTTSTAAKVKTSAASNGASMGGIIVNAEATLVEDSDEDDLVEHVAVGNGKAIHPHTTLGVVEINPRARAVDSQPVKRGPVIAIRCPNGSRKFTNTDLPISSASMWVWRHQLIPHYLETLGESASNPWNFTGLNLVAILQLEELWDEFFPDIPLIVVPHEPVYDIAQQKVYEWRYSIAKAGVAAVSAFFEDEDNGLMTEEERAAYIRYVIGPNLPFRYAGATMKGRNGKPQYVEHALRQYESGVFIKTDQKFSQDIHGRLTDYYMLSIASLREATWNKIINATAPLACLSSIMPGDLGGDEWDKVVDAECGNIDDESASDGDMEV</sequence>
<evidence type="ECO:0000256" key="1">
    <source>
        <dbReference type="SAM" id="MobiDB-lite"/>
    </source>
</evidence>
<protein>
    <submittedName>
        <fullName evidence="2">Uncharacterized protein</fullName>
    </submittedName>
</protein>
<feature type="region of interest" description="Disordered" evidence="1">
    <location>
        <begin position="24"/>
        <end position="49"/>
    </location>
</feature>
<accession>A0A401GZM2</accession>
<feature type="compositionally biased region" description="Basic and acidic residues" evidence="1">
    <location>
        <begin position="36"/>
        <end position="49"/>
    </location>
</feature>
<dbReference type="Proteomes" id="UP000287166">
    <property type="component" value="Unassembled WGS sequence"/>
</dbReference>
<organism evidence="2 3">
    <name type="scientific">Sparassis crispa</name>
    <dbReference type="NCBI Taxonomy" id="139825"/>
    <lineage>
        <taxon>Eukaryota</taxon>
        <taxon>Fungi</taxon>
        <taxon>Dikarya</taxon>
        <taxon>Basidiomycota</taxon>
        <taxon>Agaricomycotina</taxon>
        <taxon>Agaricomycetes</taxon>
        <taxon>Polyporales</taxon>
        <taxon>Sparassidaceae</taxon>
        <taxon>Sparassis</taxon>
    </lineage>
</organism>
<dbReference type="RefSeq" id="XP_027618515.1">
    <property type="nucleotide sequence ID" value="XM_027762714.1"/>
</dbReference>
<reference evidence="2 3" key="1">
    <citation type="journal article" date="2018" name="Sci. Rep.">
        <title>Genome sequence of the cauliflower mushroom Sparassis crispa (Hanabiratake) and its association with beneficial usage.</title>
        <authorList>
            <person name="Kiyama R."/>
            <person name="Furutani Y."/>
            <person name="Kawaguchi K."/>
            <person name="Nakanishi T."/>
        </authorList>
    </citation>
    <scope>NUCLEOTIDE SEQUENCE [LARGE SCALE GENOMIC DNA]</scope>
</reference>
<name>A0A401GZM2_9APHY</name>
<dbReference type="EMBL" id="BFAD01000011">
    <property type="protein sequence ID" value="GBE87602.1"/>
    <property type="molecule type" value="Genomic_DNA"/>
</dbReference>
<dbReference type="GeneID" id="38784519"/>
<evidence type="ECO:0000313" key="2">
    <source>
        <dbReference type="EMBL" id="GBE87602.1"/>
    </source>
</evidence>